<dbReference type="FunFam" id="1.10.1130.10:FF:000002">
    <property type="entry name" value="Cytochrome c-552"/>
    <property type="match status" value="1"/>
</dbReference>
<evidence type="ECO:0000313" key="16">
    <source>
        <dbReference type="EMBL" id="MBK4713889.1"/>
    </source>
</evidence>
<feature type="binding site" description="covalent" evidence="15">
    <location>
        <position position="283"/>
    </location>
    <ligand>
        <name>heme c</name>
        <dbReference type="ChEBI" id="CHEBI:61717"/>
        <label>4</label>
    </ligand>
</feature>
<dbReference type="Gene3D" id="1.10.1130.10">
    <property type="entry name" value="Flavocytochrome C3, Chain A"/>
    <property type="match status" value="1"/>
</dbReference>
<comment type="cofactor">
    <cofactor evidence="15">
        <name>Ca(2+)</name>
        <dbReference type="ChEBI" id="CHEBI:29108"/>
    </cofactor>
    <text evidence="15">Binds 1 Ca(2+) ion per monomer.</text>
</comment>
<dbReference type="RefSeq" id="WP_238711890.1">
    <property type="nucleotide sequence ID" value="NZ_JAEPBH010000001.1"/>
</dbReference>
<keyword evidence="4 15" id="KW-0813">Transport</keyword>
<feature type="binding site" description="covalent" evidence="15">
    <location>
        <position position="210"/>
    </location>
    <ligand>
        <name>heme c</name>
        <dbReference type="ChEBI" id="CHEBI:61717"/>
        <label>3</label>
    </ligand>
</feature>
<accession>A0A8K0UZ26</accession>
<comment type="subcellular location">
    <subcellularLocation>
        <location evidence="1 15">Periplasm</location>
    </subcellularLocation>
</comment>
<dbReference type="EC" id="1.7.2.2" evidence="15"/>
<dbReference type="HAMAP" id="MF_01182">
    <property type="entry name" value="Cytochrom_C552"/>
    <property type="match status" value="1"/>
</dbReference>
<comment type="catalytic activity">
    <reaction evidence="13 15">
        <text>6 Fe(III)-[cytochrome c] + NH4(+) + 2 H2O = 6 Fe(II)-[cytochrome c] + nitrite + 8 H(+)</text>
        <dbReference type="Rhea" id="RHEA:13089"/>
        <dbReference type="Rhea" id="RHEA-COMP:10350"/>
        <dbReference type="Rhea" id="RHEA-COMP:14399"/>
        <dbReference type="ChEBI" id="CHEBI:15377"/>
        <dbReference type="ChEBI" id="CHEBI:15378"/>
        <dbReference type="ChEBI" id="CHEBI:16301"/>
        <dbReference type="ChEBI" id="CHEBI:28938"/>
        <dbReference type="ChEBI" id="CHEBI:29033"/>
        <dbReference type="ChEBI" id="CHEBI:29034"/>
        <dbReference type="EC" id="1.7.2.2"/>
    </reaction>
</comment>
<evidence type="ECO:0000256" key="12">
    <source>
        <dbReference type="ARBA" id="ARBA00023004"/>
    </source>
</evidence>
<dbReference type="PANTHER" id="PTHR30633">
    <property type="entry name" value="CYTOCHROME C-552 RESPIRATORY NITRITE REDUCTASE"/>
    <property type="match status" value="1"/>
</dbReference>
<dbReference type="InterPro" id="IPR036280">
    <property type="entry name" value="Multihaem_cyt_sf"/>
</dbReference>
<dbReference type="InterPro" id="IPR003321">
    <property type="entry name" value="Cyt_c552"/>
</dbReference>
<evidence type="ECO:0000256" key="15">
    <source>
        <dbReference type="HAMAP-Rule" id="MF_01182"/>
    </source>
</evidence>
<evidence type="ECO:0000256" key="2">
    <source>
        <dbReference type="ARBA" id="ARBA00005096"/>
    </source>
</evidence>
<dbReference type="GO" id="GO:0042128">
    <property type="term" value="P:nitrate assimilation"/>
    <property type="evidence" value="ECO:0007669"/>
    <property type="project" value="UniProtKB-UniRule"/>
</dbReference>
<reference evidence="16" key="1">
    <citation type="submission" date="2021-01" db="EMBL/GenBank/DDBJ databases">
        <title>Intestinitalea alba gen. nov., sp. nov., a novel genus of the family Enterobacteriaceae, isolated from the gut of the plastic-eating mealworm Tenebrio molitor L.</title>
        <authorList>
            <person name="Yang Y."/>
        </authorList>
    </citation>
    <scope>NUCLEOTIDE SEQUENCE</scope>
    <source>
        <strain evidence="16">BIT-L3</strain>
    </source>
</reference>
<evidence type="ECO:0000256" key="13">
    <source>
        <dbReference type="ARBA" id="ARBA00049131"/>
    </source>
</evidence>
<keyword evidence="5 15" id="KW-0349">Heme</keyword>
<feature type="binding site" description="axial binding residue" evidence="15">
    <location>
        <position position="95"/>
    </location>
    <ligand>
        <name>heme c</name>
        <dbReference type="ChEBI" id="CHEBI:61717"/>
        <label>3</label>
    </ligand>
    <ligandPart>
        <name>Fe</name>
        <dbReference type="ChEBI" id="CHEBI:18248"/>
    </ligandPart>
</feature>
<dbReference type="EMBL" id="JAEPBH010000001">
    <property type="protein sequence ID" value="MBK4713889.1"/>
    <property type="molecule type" value="Genomic_DNA"/>
</dbReference>
<feature type="binding site" description="covalent" evidence="15">
    <location>
        <position position="161"/>
    </location>
    <ligand>
        <name>heme c</name>
        <dbReference type="ChEBI" id="CHEBI:61717"/>
        <label>2</label>
    </ligand>
</feature>
<comment type="pathway">
    <text evidence="2 15">Nitrogen metabolism; nitrate reduction (assimilation).</text>
</comment>
<dbReference type="AlphaFoldDB" id="A0A8K0UZ26"/>
<evidence type="ECO:0000256" key="8">
    <source>
        <dbReference type="ARBA" id="ARBA00022764"/>
    </source>
</evidence>
<dbReference type="GO" id="GO:0042279">
    <property type="term" value="F:nitrite reductase (cytochrome, ammonia-forming) activity"/>
    <property type="evidence" value="ECO:0007669"/>
    <property type="project" value="UniProtKB-UniRule"/>
</dbReference>
<feature type="binding site" description="covalent" evidence="15">
    <location>
        <position position="126"/>
    </location>
    <ligand>
        <name>heme c</name>
        <dbReference type="ChEBI" id="CHEBI:61717"/>
        <label>1</label>
    </ligand>
</feature>
<dbReference type="Gene3D" id="1.20.140.10">
    <property type="entry name" value="Butyryl-CoA Dehydrogenase, subunit A, domain 3"/>
    <property type="match status" value="1"/>
</dbReference>
<comment type="caution">
    <text evidence="16">The sequence shown here is derived from an EMBL/GenBank/DDBJ whole genome shotgun (WGS) entry which is preliminary data.</text>
</comment>
<keyword evidence="7 15" id="KW-0732">Signal</keyword>
<dbReference type="GO" id="GO:0019645">
    <property type="term" value="P:anaerobic electron transport chain"/>
    <property type="evidence" value="ECO:0007669"/>
    <property type="project" value="TreeGrafter"/>
</dbReference>
<feature type="binding site" description="axial binding residue" evidence="15">
    <location>
        <position position="127"/>
    </location>
    <ligand>
        <name>heme c</name>
        <dbReference type="ChEBI" id="CHEBI:61717"/>
        <label>1</label>
    </ligand>
    <ligandPart>
        <name>Fe</name>
        <dbReference type="ChEBI" id="CHEBI:18248"/>
    </ligandPart>
</feature>
<feature type="binding site" evidence="15">
    <location>
        <position position="262"/>
    </location>
    <ligand>
        <name>Ca(2+)</name>
        <dbReference type="ChEBI" id="CHEBI:29108"/>
    </ligand>
</feature>
<feature type="binding site" evidence="15">
    <location>
        <position position="216"/>
    </location>
    <ligand>
        <name>Ca(2+)</name>
        <dbReference type="ChEBI" id="CHEBI:29108"/>
    </ligand>
</feature>
<evidence type="ECO:0000256" key="6">
    <source>
        <dbReference type="ARBA" id="ARBA00022723"/>
    </source>
</evidence>
<organism evidence="16 17">
    <name type="scientific">Tenebrionibacter intestinalis</name>
    <dbReference type="NCBI Taxonomy" id="2799638"/>
    <lineage>
        <taxon>Bacteria</taxon>
        <taxon>Pseudomonadati</taxon>
        <taxon>Pseudomonadota</taxon>
        <taxon>Gammaproteobacteria</taxon>
        <taxon>Enterobacterales</taxon>
        <taxon>Enterobacteriaceae</taxon>
        <taxon>Tenebrionibacter/Tenebrionicola group</taxon>
        <taxon>Tenebrionibacter</taxon>
    </lineage>
</organism>
<dbReference type="PANTHER" id="PTHR30633:SF0">
    <property type="entry name" value="CYTOCHROME C-552"/>
    <property type="match status" value="1"/>
</dbReference>
<evidence type="ECO:0000256" key="5">
    <source>
        <dbReference type="ARBA" id="ARBA00022617"/>
    </source>
</evidence>
<sequence length="479" mass="53198" precursor="true">MARLFSLPCVVILYLCAAFNAAGAEVPAATQKAAPPLNVEARNTRFAERHPDQFASWQATSEQGAREDALADDPRLVILWAGYAFSKDYNKPRGHAYALTDMRETLRTGAPQGSEDGPQPMACWSCKSPDVAREIAQNGEDNYFHGKWARGGPLIVNQLGCADCHNTGSPEFARGEPALRLSRPYAARAMEAINTPFEHASRFDQQSMVCGQCHVEYYFSGDNKQVTFPWKKGTAVENIEALYDELSFSDWTHQLSRTPMLKAQHPEYETWSKGIHGQNNVTCIDCHMPKLQNKQGKLYTSHKIGNPFDNFEQTCATCHTQSKDALKNVVAERKRAIEEIKLKVEDQLVHAHFEAKAAWDAGATQKEMAPVLLNIRHAQWRWDFSIASHGIHMHAPEVALRMLGTALDEAAQARVKLLRILATKGITAPVALPDISSKEKAQQAIGLNIAADAKAKAAFIETVVPRWEKEAQRTGLLDK</sequence>
<comment type="function">
    <text evidence="14">Catalyzes the reduction of nitrite to ammonia, consuming six electrons in the process. Has very low activity toward hydroxylamine. Has even lower activity toward sulfite. Sulfite reductase activity is maximal at neutral pH.</text>
</comment>
<gene>
    <name evidence="15 16" type="primary">nrfA</name>
    <name evidence="16" type="ORF">JJB97_00785</name>
</gene>
<evidence type="ECO:0000256" key="3">
    <source>
        <dbReference type="ARBA" id="ARBA00009288"/>
    </source>
</evidence>
<keyword evidence="12 15" id="KW-0408">Iron</keyword>
<dbReference type="InterPro" id="IPR017570">
    <property type="entry name" value="Cyt_c_NO2Rdtase_formate-dep"/>
</dbReference>
<dbReference type="GO" id="GO:0020037">
    <property type="term" value="F:heme binding"/>
    <property type="evidence" value="ECO:0007669"/>
    <property type="project" value="InterPro"/>
</dbReference>
<keyword evidence="9 15" id="KW-0106">Calcium</keyword>
<evidence type="ECO:0000313" key="17">
    <source>
        <dbReference type="Proteomes" id="UP000659047"/>
    </source>
</evidence>
<dbReference type="GO" id="GO:0030288">
    <property type="term" value="C:outer membrane-bounded periplasmic space"/>
    <property type="evidence" value="ECO:0007669"/>
    <property type="project" value="TreeGrafter"/>
</dbReference>
<feature type="chain" id="PRO_5035497973" description="Cytochrome c-552" evidence="15">
    <location>
        <begin position="25"/>
        <end position="479"/>
    </location>
</feature>
<name>A0A8K0UZ26_9ENTR</name>
<feature type="binding site" description="covalent" evidence="15">
    <location>
        <position position="213"/>
    </location>
    <ligand>
        <name>heme c</name>
        <dbReference type="ChEBI" id="CHEBI:61717"/>
        <label>3</label>
    </ligand>
</feature>
<dbReference type="Proteomes" id="UP000659047">
    <property type="component" value="Unassembled WGS sequence"/>
</dbReference>
<keyword evidence="11 15" id="KW-0560">Oxidoreductase</keyword>
<evidence type="ECO:0000256" key="11">
    <source>
        <dbReference type="ARBA" id="ARBA00023002"/>
    </source>
</evidence>
<feature type="binding site" description="axial binding residue" evidence="15">
    <location>
        <position position="214"/>
    </location>
    <ligand>
        <name>heme c</name>
        <dbReference type="ChEBI" id="CHEBI:61717"/>
        <label>3</label>
    </ligand>
    <ligandPart>
        <name>Fe</name>
        <dbReference type="ChEBI" id="CHEBI:18248"/>
    </ligandPart>
</feature>
<evidence type="ECO:0000256" key="7">
    <source>
        <dbReference type="ARBA" id="ARBA00022729"/>
    </source>
</evidence>
<dbReference type="GO" id="GO:0005506">
    <property type="term" value="F:iron ion binding"/>
    <property type="evidence" value="ECO:0007669"/>
    <property type="project" value="UniProtKB-UniRule"/>
</dbReference>
<dbReference type="UniPathway" id="UPA00653"/>
<feature type="binding site" description="axial binding residue" evidence="15">
    <location>
        <position position="394"/>
    </location>
    <ligand>
        <name>heme c</name>
        <dbReference type="ChEBI" id="CHEBI:61717"/>
        <label>4</label>
    </ligand>
    <ligandPart>
        <name>Fe</name>
        <dbReference type="ChEBI" id="CHEBI:18248"/>
    </ligandPart>
</feature>
<feature type="binding site" description="axial binding residue" evidence="15">
    <location>
        <position position="302"/>
    </location>
    <ligand>
        <name>heme c</name>
        <dbReference type="ChEBI" id="CHEBI:61717"/>
        <label>2</label>
    </ligand>
    <ligandPart>
        <name>Fe</name>
        <dbReference type="ChEBI" id="CHEBI:18248"/>
    </ligandPart>
</feature>
<feature type="binding site" description="covalent" evidence="15">
    <location>
        <position position="286"/>
    </location>
    <ligand>
        <name>heme c</name>
        <dbReference type="ChEBI" id="CHEBI:61717"/>
        <label>4</label>
    </ligand>
</feature>
<dbReference type="NCBIfam" id="NF008339">
    <property type="entry name" value="PRK11125.1"/>
    <property type="match status" value="1"/>
</dbReference>
<dbReference type="PIRSF" id="PIRSF000243">
    <property type="entry name" value="Cyt_c552"/>
    <property type="match status" value="1"/>
</dbReference>
<feature type="binding site" description="axial binding residue" evidence="15">
    <location>
        <position position="319"/>
    </location>
    <ligand>
        <name>heme c</name>
        <dbReference type="ChEBI" id="CHEBI:61717"/>
        <label>5</label>
    </ligand>
    <ligandPart>
        <name>Fe</name>
        <dbReference type="ChEBI" id="CHEBI:18248"/>
    </ligandPart>
</feature>
<evidence type="ECO:0000256" key="4">
    <source>
        <dbReference type="ARBA" id="ARBA00022448"/>
    </source>
</evidence>
<dbReference type="Pfam" id="PF02335">
    <property type="entry name" value="Cytochrom_C552"/>
    <property type="match status" value="1"/>
</dbReference>
<keyword evidence="10 15" id="KW-0249">Electron transport</keyword>
<dbReference type="CDD" id="cd00548">
    <property type="entry name" value="NrfA-like"/>
    <property type="match status" value="1"/>
</dbReference>
<comment type="cofactor">
    <cofactor evidence="15">
        <name>heme c</name>
        <dbReference type="ChEBI" id="CHEBI:61717"/>
    </cofactor>
    <text evidence="15">Binds 5 heme c groups covalently per monomer.</text>
</comment>
<feature type="binding site" description="axial binding residue" evidence="15">
    <location>
        <position position="287"/>
    </location>
    <ligand>
        <name>heme c</name>
        <dbReference type="ChEBI" id="CHEBI:61717"/>
        <label>4</label>
    </ligand>
    <ligandPart>
        <name>Fe</name>
        <dbReference type="ChEBI" id="CHEBI:18248"/>
    </ligandPart>
</feature>
<feature type="binding site" description="covalent" evidence="15">
    <location>
        <position position="318"/>
    </location>
    <ligand>
        <name>heme c</name>
        <dbReference type="ChEBI" id="CHEBI:61717"/>
        <label>5</label>
    </ligand>
</feature>
<dbReference type="GO" id="GO:0005509">
    <property type="term" value="F:calcium ion binding"/>
    <property type="evidence" value="ECO:0007669"/>
    <property type="project" value="UniProtKB-UniRule"/>
</dbReference>
<evidence type="ECO:0000256" key="14">
    <source>
        <dbReference type="ARBA" id="ARBA00058745"/>
    </source>
</evidence>
<feature type="binding site" description="axial binding residue" evidence="15">
    <location>
        <position position="276"/>
    </location>
    <ligand>
        <name>heme c</name>
        <dbReference type="ChEBI" id="CHEBI:61717"/>
        <label>5</label>
    </ligand>
    <ligandPart>
        <name>Fe</name>
        <dbReference type="ChEBI" id="CHEBI:18248"/>
    </ligandPart>
</feature>
<feature type="binding site" description="covalent" evidence="15">
    <location>
        <position position="315"/>
    </location>
    <ligand>
        <name>heme c</name>
        <dbReference type="ChEBI" id="CHEBI:61717"/>
        <label>5</label>
    </ligand>
</feature>
<keyword evidence="6 15" id="KW-0479">Metal-binding</keyword>
<feature type="binding site" evidence="15">
    <location>
        <position position="265"/>
    </location>
    <ligand>
        <name>substrate</name>
    </ligand>
</feature>
<dbReference type="SUPFAM" id="SSF48695">
    <property type="entry name" value="Multiheme cytochromes"/>
    <property type="match status" value="1"/>
</dbReference>
<feature type="binding site" evidence="15">
    <location>
        <position position="217"/>
    </location>
    <ligand>
        <name>Ca(2+)</name>
        <dbReference type="ChEBI" id="CHEBI:29108"/>
    </ligand>
</feature>
<feature type="binding site" evidence="15">
    <location>
        <position position="217"/>
    </location>
    <ligand>
        <name>substrate</name>
    </ligand>
</feature>
<evidence type="ECO:0000256" key="10">
    <source>
        <dbReference type="ARBA" id="ARBA00022982"/>
    </source>
</evidence>
<protein>
    <recommendedName>
        <fullName evidence="15">Cytochrome c-552</fullName>
        <ecNumber evidence="15">1.7.2.2</ecNumber>
    </recommendedName>
    <alternativeName>
        <fullName evidence="15">Ammonia-forming cytochrome c nitrite reductase</fullName>
        <shortName evidence="15">Cytochrome c nitrite reductase</shortName>
    </alternativeName>
</protein>
<feature type="binding site" evidence="15">
    <location>
        <position position="264"/>
    </location>
    <ligand>
        <name>Ca(2+)</name>
        <dbReference type="ChEBI" id="CHEBI:29108"/>
    </ligand>
</feature>
<evidence type="ECO:0000256" key="1">
    <source>
        <dbReference type="ARBA" id="ARBA00004418"/>
    </source>
</evidence>
<dbReference type="NCBIfam" id="TIGR03152">
    <property type="entry name" value="cyto_c552_HCOOH"/>
    <property type="match status" value="1"/>
</dbReference>
<keyword evidence="17" id="KW-1185">Reference proteome</keyword>
<proteinExistence type="inferred from homology"/>
<keyword evidence="8 15" id="KW-0574">Periplasm</keyword>
<feature type="signal peptide" evidence="15">
    <location>
        <begin position="1"/>
        <end position="24"/>
    </location>
</feature>
<feature type="binding site" description="covalent" evidence="15">
    <location>
        <position position="123"/>
    </location>
    <ligand>
        <name>heme c</name>
        <dbReference type="ChEBI" id="CHEBI:61717"/>
        <label>1</label>
    </ligand>
</feature>
<feature type="binding site" description="covalent" evidence="15">
    <location>
        <position position="164"/>
    </location>
    <ligand>
        <name>heme c</name>
        <dbReference type="ChEBI" id="CHEBI:61717"/>
        <label>2</label>
    </ligand>
</feature>
<comment type="similarity">
    <text evidence="3 15">Belongs to the cytochrome c-552 family.</text>
</comment>
<feature type="binding site" description="axial binding residue" evidence="15">
    <location>
        <position position="165"/>
    </location>
    <ligand>
        <name>heme c</name>
        <dbReference type="ChEBI" id="CHEBI:61717"/>
        <label>2</label>
    </ligand>
    <ligandPart>
        <name>Fe</name>
        <dbReference type="ChEBI" id="CHEBI:18248"/>
    </ligandPart>
</feature>
<dbReference type="FunFam" id="1.20.140.10:FF:000014">
    <property type="entry name" value="Cytochrome c-552"/>
    <property type="match status" value="1"/>
</dbReference>
<evidence type="ECO:0000256" key="9">
    <source>
        <dbReference type="ARBA" id="ARBA00022837"/>
    </source>
</evidence>